<dbReference type="PANTHER" id="PTHR30606:SF9">
    <property type="entry name" value="LIPID A BIOSYNTHESIS LAUROYLTRANSFERASE"/>
    <property type="match status" value="1"/>
</dbReference>
<evidence type="ECO:0000256" key="5">
    <source>
        <dbReference type="ARBA" id="ARBA00023136"/>
    </source>
</evidence>
<dbReference type="AlphaFoldDB" id="A0AAN1WFT9"/>
<dbReference type="KEGG" id="marq:MARGE09_P1016"/>
<keyword evidence="9" id="KW-1185">Reference proteome</keyword>
<dbReference type="InterPro" id="IPR004960">
    <property type="entry name" value="LipA_acyltrans"/>
</dbReference>
<dbReference type="GO" id="GO:0005886">
    <property type="term" value="C:plasma membrane"/>
    <property type="evidence" value="ECO:0007669"/>
    <property type="project" value="UniProtKB-SubCell"/>
</dbReference>
<keyword evidence="3" id="KW-0997">Cell inner membrane</keyword>
<evidence type="ECO:0000256" key="4">
    <source>
        <dbReference type="ARBA" id="ARBA00022679"/>
    </source>
</evidence>
<evidence type="ECO:0000256" key="2">
    <source>
        <dbReference type="ARBA" id="ARBA00022475"/>
    </source>
</evidence>
<dbReference type="PANTHER" id="PTHR30606">
    <property type="entry name" value="LIPID A BIOSYNTHESIS LAUROYL ACYLTRANSFERASE"/>
    <property type="match status" value="1"/>
</dbReference>
<gene>
    <name evidence="8" type="ORF">MARGE09_P1016</name>
</gene>
<keyword evidence="4" id="KW-0808">Transferase</keyword>
<evidence type="ECO:0000313" key="9">
    <source>
        <dbReference type="Proteomes" id="UP001320119"/>
    </source>
</evidence>
<dbReference type="CDD" id="cd07984">
    <property type="entry name" value="LPLAT_LABLAT-like"/>
    <property type="match status" value="1"/>
</dbReference>
<reference evidence="8 9" key="1">
    <citation type="journal article" date="2022" name="IScience">
        <title>An ultrasensitive nanofiber-based assay for enzymatic hydrolysis and deep-sea microbial degradation of cellulose.</title>
        <authorList>
            <person name="Tsudome M."/>
            <person name="Tachioka M."/>
            <person name="Miyazaki M."/>
            <person name="Uchimura K."/>
            <person name="Tsuda M."/>
            <person name="Takaki Y."/>
            <person name="Deguchi S."/>
        </authorList>
    </citation>
    <scope>NUCLEOTIDE SEQUENCE [LARGE SCALE GENOMIC DNA]</scope>
    <source>
        <strain evidence="8 9">GE09</strain>
    </source>
</reference>
<organism evidence="8 9">
    <name type="scientific">Marinagarivorans cellulosilyticus</name>
    <dbReference type="NCBI Taxonomy" id="2721545"/>
    <lineage>
        <taxon>Bacteria</taxon>
        <taxon>Pseudomonadati</taxon>
        <taxon>Pseudomonadota</taxon>
        <taxon>Gammaproteobacteria</taxon>
        <taxon>Cellvibrionales</taxon>
        <taxon>Cellvibrionaceae</taxon>
        <taxon>Marinagarivorans</taxon>
    </lineage>
</organism>
<keyword evidence="6" id="KW-0012">Acyltransferase</keyword>
<name>A0AAN1WFT9_9GAMM</name>
<dbReference type="EMBL" id="AP023086">
    <property type="protein sequence ID" value="BCD96816.1"/>
    <property type="molecule type" value="Genomic_DNA"/>
</dbReference>
<protein>
    <recommendedName>
        <fullName evidence="10">Lipid A biosynthesis acyltransferase</fullName>
    </recommendedName>
</protein>
<dbReference type="PIRSF" id="PIRSF028561">
    <property type="entry name" value="Ac_Trasf"/>
    <property type="match status" value="1"/>
</dbReference>
<evidence type="ECO:0000256" key="1">
    <source>
        <dbReference type="ARBA" id="ARBA00004533"/>
    </source>
</evidence>
<dbReference type="InterPro" id="IPR014548">
    <property type="entry name" value="Ac_Trasf"/>
</dbReference>
<comment type="subcellular location">
    <subcellularLocation>
        <location evidence="1">Cell inner membrane</location>
    </subcellularLocation>
</comment>
<dbReference type="Pfam" id="PF03279">
    <property type="entry name" value="Lip_A_acyltrans"/>
    <property type="match status" value="1"/>
</dbReference>
<evidence type="ECO:0000256" key="3">
    <source>
        <dbReference type="ARBA" id="ARBA00022519"/>
    </source>
</evidence>
<dbReference type="GO" id="GO:0009247">
    <property type="term" value="P:glycolipid biosynthetic process"/>
    <property type="evidence" value="ECO:0007669"/>
    <property type="project" value="UniProtKB-ARBA"/>
</dbReference>
<evidence type="ECO:0000313" key="8">
    <source>
        <dbReference type="EMBL" id="BCD96816.1"/>
    </source>
</evidence>
<sequence>MSKAWQQQKERGSSRLIRFLAWIALTLGRRAIHLVLCFIIFYYVVFAKTARQASKQFMLRALKKKASYIDVYLHLLTFATVAIDRIYFLAGKNAQFDIHITGKELFEKYAGQGCILLTAHIGSFDVMRVLAAQQKQLKLRILLDIAHNSQALELIQALDPVLAQGVIDAKTPAPELALKLNEALANNEMVGIMADRCTQGDRRRTVEFLGEHAEFPEGPWQLAAVLKAPVIACFGVYRGNKRYDIHFEVIADRLGSSRKDRGPAIDKAIQHYVTRLEHFAQHYPRNWFNFYNFWGS</sequence>
<keyword evidence="7" id="KW-0812">Transmembrane</keyword>
<dbReference type="Proteomes" id="UP001320119">
    <property type="component" value="Chromosome"/>
</dbReference>
<dbReference type="GO" id="GO:0016746">
    <property type="term" value="F:acyltransferase activity"/>
    <property type="evidence" value="ECO:0007669"/>
    <property type="project" value="UniProtKB-KW"/>
</dbReference>
<evidence type="ECO:0000256" key="7">
    <source>
        <dbReference type="SAM" id="Phobius"/>
    </source>
</evidence>
<keyword evidence="2" id="KW-1003">Cell membrane</keyword>
<keyword evidence="7" id="KW-1133">Transmembrane helix</keyword>
<evidence type="ECO:0008006" key="10">
    <source>
        <dbReference type="Google" id="ProtNLM"/>
    </source>
</evidence>
<feature type="transmembrane region" description="Helical" evidence="7">
    <location>
        <begin position="20"/>
        <end position="45"/>
    </location>
</feature>
<feature type="transmembrane region" description="Helical" evidence="7">
    <location>
        <begin position="66"/>
        <end position="89"/>
    </location>
</feature>
<feature type="transmembrane region" description="Helical" evidence="7">
    <location>
        <begin position="109"/>
        <end position="131"/>
    </location>
</feature>
<keyword evidence="5 7" id="KW-0472">Membrane</keyword>
<accession>A0AAN1WFT9</accession>
<proteinExistence type="predicted"/>
<evidence type="ECO:0000256" key="6">
    <source>
        <dbReference type="ARBA" id="ARBA00023315"/>
    </source>
</evidence>
<dbReference type="RefSeq" id="WP_236986299.1">
    <property type="nucleotide sequence ID" value="NZ_AP023086.1"/>
</dbReference>